<feature type="transmembrane region" description="Helical" evidence="7">
    <location>
        <begin position="215"/>
        <end position="233"/>
    </location>
</feature>
<dbReference type="Gene3D" id="3.30.70.1350">
    <property type="entry name" value="Cation efflux protein, cytoplasmic domain"/>
    <property type="match status" value="1"/>
</dbReference>
<dbReference type="STRING" id="313628.LNTAR_23679"/>
<dbReference type="AlphaFoldDB" id="A6DS63"/>
<comment type="caution">
    <text evidence="10">The sequence shown here is derived from an EMBL/GenBank/DDBJ whole genome shotgun (WGS) entry which is preliminary data.</text>
</comment>
<dbReference type="PANTHER" id="PTHR43840:SF41">
    <property type="entry name" value="CATION-EFFLUX PUMP FIEF"/>
    <property type="match status" value="1"/>
</dbReference>
<keyword evidence="6 7" id="KW-0472">Membrane</keyword>
<keyword evidence="4 7" id="KW-0812">Transmembrane</keyword>
<dbReference type="InterPro" id="IPR058533">
    <property type="entry name" value="Cation_efflux_TM"/>
</dbReference>
<feature type="transmembrane region" description="Helical" evidence="7">
    <location>
        <begin position="149"/>
        <end position="169"/>
    </location>
</feature>
<keyword evidence="3" id="KW-1003">Cell membrane</keyword>
<dbReference type="InterPro" id="IPR050291">
    <property type="entry name" value="CDF_Transporter"/>
</dbReference>
<dbReference type="Pfam" id="PF01545">
    <property type="entry name" value="Cation_efflux"/>
    <property type="match status" value="1"/>
</dbReference>
<dbReference type="InterPro" id="IPR027469">
    <property type="entry name" value="Cation_efflux_TMD_sf"/>
</dbReference>
<dbReference type="GO" id="GO:0015093">
    <property type="term" value="F:ferrous iron transmembrane transporter activity"/>
    <property type="evidence" value="ECO:0007669"/>
    <property type="project" value="TreeGrafter"/>
</dbReference>
<evidence type="ECO:0000256" key="2">
    <source>
        <dbReference type="ARBA" id="ARBA00022448"/>
    </source>
</evidence>
<comment type="subcellular location">
    <subcellularLocation>
        <location evidence="1">Membrane</location>
        <topology evidence="1">Multi-pass membrane protein</topology>
    </subcellularLocation>
</comment>
<proteinExistence type="predicted"/>
<evidence type="ECO:0000256" key="5">
    <source>
        <dbReference type="ARBA" id="ARBA00022989"/>
    </source>
</evidence>
<keyword evidence="5 7" id="KW-1133">Transmembrane helix</keyword>
<evidence type="ECO:0000256" key="1">
    <source>
        <dbReference type="ARBA" id="ARBA00004141"/>
    </source>
</evidence>
<dbReference type="Gene3D" id="1.20.1510.10">
    <property type="entry name" value="Cation efflux protein transmembrane domain"/>
    <property type="match status" value="1"/>
</dbReference>
<evidence type="ECO:0000256" key="7">
    <source>
        <dbReference type="SAM" id="Phobius"/>
    </source>
</evidence>
<sequence>MGGTFLSASQLCSIQNTHGLLACKINLRRQNSFMDKNDEYSKLSRRAIQFSMATGLILLISKFIAWNFTGSATLLSSLTDSSLDFLASMLSFAVLTYSLKPADEDHRFGHGKAEGLAAVFQSGIVLIAGLSVLYQAGVRLFDPAPMEKTGLAIGIMLFSLALTLALITYQQKVYNITGSLVVKADRAHFVSDILANAGAIVALILAYVGVSYADAIGGIVVALLIVKAAWEVFEHALEMLLDHELPQEDVKEFEQMIEDERNILGYHDVRTRRSGKTLFFQVHLEFEDQALLSEAHDIADRIEKKVQQRWEDSECLVHMDPISAVDEELIARRQTLKPS</sequence>
<feature type="transmembrane region" description="Helical" evidence="7">
    <location>
        <begin position="115"/>
        <end position="137"/>
    </location>
</feature>
<dbReference type="GO" id="GO:0005886">
    <property type="term" value="C:plasma membrane"/>
    <property type="evidence" value="ECO:0007669"/>
    <property type="project" value="TreeGrafter"/>
</dbReference>
<feature type="domain" description="Cation efflux protein transmembrane" evidence="8">
    <location>
        <begin position="52"/>
        <end position="241"/>
    </location>
</feature>
<dbReference type="NCBIfam" id="TIGR01297">
    <property type="entry name" value="CDF"/>
    <property type="match status" value="1"/>
</dbReference>
<accession>A6DS63</accession>
<dbReference type="SUPFAM" id="SSF161111">
    <property type="entry name" value="Cation efflux protein transmembrane domain-like"/>
    <property type="match status" value="1"/>
</dbReference>
<dbReference type="GO" id="GO:0006882">
    <property type="term" value="P:intracellular zinc ion homeostasis"/>
    <property type="evidence" value="ECO:0007669"/>
    <property type="project" value="TreeGrafter"/>
</dbReference>
<evidence type="ECO:0000313" key="11">
    <source>
        <dbReference type="Proteomes" id="UP000004947"/>
    </source>
</evidence>
<evidence type="ECO:0000259" key="8">
    <source>
        <dbReference type="Pfam" id="PF01545"/>
    </source>
</evidence>
<keyword evidence="11" id="KW-1185">Reference proteome</keyword>
<dbReference type="eggNOG" id="COG0053">
    <property type="taxonomic scope" value="Bacteria"/>
</dbReference>
<evidence type="ECO:0000256" key="6">
    <source>
        <dbReference type="ARBA" id="ARBA00023136"/>
    </source>
</evidence>
<dbReference type="PANTHER" id="PTHR43840">
    <property type="entry name" value="MITOCHONDRIAL METAL TRANSPORTER 1-RELATED"/>
    <property type="match status" value="1"/>
</dbReference>
<dbReference type="InterPro" id="IPR036837">
    <property type="entry name" value="Cation_efflux_CTD_sf"/>
</dbReference>
<feature type="domain" description="Cation efflux protein cytoplasmic" evidence="9">
    <location>
        <begin position="245"/>
        <end position="321"/>
    </location>
</feature>
<evidence type="ECO:0000313" key="10">
    <source>
        <dbReference type="EMBL" id="EDM25523.1"/>
    </source>
</evidence>
<dbReference type="EMBL" id="ABCK01000028">
    <property type="protein sequence ID" value="EDM25523.1"/>
    <property type="molecule type" value="Genomic_DNA"/>
</dbReference>
<dbReference type="InterPro" id="IPR027470">
    <property type="entry name" value="Cation_efflux_CTD"/>
</dbReference>
<organism evidence="10 11">
    <name type="scientific">Lentisphaera araneosa HTCC2155</name>
    <dbReference type="NCBI Taxonomy" id="313628"/>
    <lineage>
        <taxon>Bacteria</taxon>
        <taxon>Pseudomonadati</taxon>
        <taxon>Lentisphaerota</taxon>
        <taxon>Lentisphaeria</taxon>
        <taxon>Lentisphaerales</taxon>
        <taxon>Lentisphaeraceae</taxon>
        <taxon>Lentisphaera</taxon>
    </lineage>
</organism>
<reference evidence="10 11" key="1">
    <citation type="journal article" date="2010" name="J. Bacteriol.">
        <title>Genome sequence of Lentisphaera araneosa HTCC2155T, the type species of the order Lentisphaerales in the phylum Lentisphaerae.</title>
        <authorList>
            <person name="Thrash J.C."/>
            <person name="Cho J.C."/>
            <person name="Vergin K.L."/>
            <person name="Morris R.M."/>
            <person name="Giovannoni S.J."/>
        </authorList>
    </citation>
    <scope>NUCLEOTIDE SEQUENCE [LARGE SCALE GENOMIC DNA]</scope>
    <source>
        <strain evidence="10 11">HTCC2155</strain>
    </source>
</reference>
<dbReference type="Pfam" id="PF16916">
    <property type="entry name" value="ZT_dimer"/>
    <property type="match status" value="1"/>
</dbReference>
<evidence type="ECO:0000256" key="3">
    <source>
        <dbReference type="ARBA" id="ARBA00022475"/>
    </source>
</evidence>
<dbReference type="SUPFAM" id="SSF160240">
    <property type="entry name" value="Cation efflux protein cytoplasmic domain-like"/>
    <property type="match status" value="1"/>
</dbReference>
<dbReference type="InterPro" id="IPR002524">
    <property type="entry name" value="Cation_efflux"/>
</dbReference>
<evidence type="ECO:0000256" key="4">
    <source>
        <dbReference type="ARBA" id="ARBA00022692"/>
    </source>
</evidence>
<dbReference type="GO" id="GO:0015341">
    <property type="term" value="F:zinc efflux antiporter activity"/>
    <property type="evidence" value="ECO:0007669"/>
    <property type="project" value="TreeGrafter"/>
</dbReference>
<feature type="transmembrane region" description="Helical" evidence="7">
    <location>
        <begin position="189"/>
        <end position="209"/>
    </location>
</feature>
<protein>
    <submittedName>
        <fullName evidence="10">MMT1 protein</fullName>
    </submittedName>
</protein>
<feature type="transmembrane region" description="Helical" evidence="7">
    <location>
        <begin position="47"/>
        <end position="65"/>
    </location>
</feature>
<dbReference type="Proteomes" id="UP000004947">
    <property type="component" value="Unassembled WGS sequence"/>
</dbReference>
<name>A6DS63_9BACT</name>
<dbReference type="GO" id="GO:0015086">
    <property type="term" value="F:cadmium ion transmembrane transporter activity"/>
    <property type="evidence" value="ECO:0007669"/>
    <property type="project" value="TreeGrafter"/>
</dbReference>
<evidence type="ECO:0000259" key="9">
    <source>
        <dbReference type="Pfam" id="PF16916"/>
    </source>
</evidence>
<keyword evidence="2" id="KW-0813">Transport</keyword>
<gene>
    <name evidence="10" type="ORF">LNTAR_23679</name>
</gene>